<name>A0A8B9AE73_PHODC</name>
<dbReference type="PANTHER" id="PTHR46807:SF1">
    <property type="entry name" value="TRANSCRIPTION FACTOR PIF3"/>
    <property type="match status" value="1"/>
</dbReference>
<organism evidence="8 9">
    <name type="scientific">Phoenix dactylifera</name>
    <name type="common">Date palm</name>
    <dbReference type="NCBI Taxonomy" id="42345"/>
    <lineage>
        <taxon>Eukaryota</taxon>
        <taxon>Viridiplantae</taxon>
        <taxon>Streptophyta</taxon>
        <taxon>Embryophyta</taxon>
        <taxon>Tracheophyta</taxon>
        <taxon>Spermatophyta</taxon>
        <taxon>Magnoliopsida</taxon>
        <taxon>Liliopsida</taxon>
        <taxon>Arecaceae</taxon>
        <taxon>Coryphoideae</taxon>
        <taxon>Phoeniceae</taxon>
        <taxon>Phoenix</taxon>
    </lineage>
</organism>
<dbReference type="SMART" id="SM00353">
    <property type="entry name" value="HLH"/>
    <property type="match status" value="1"/>
</dbReference>
<reference evidence="9" key="2">
    <citation type="submission" date="2025-08" db="UniProtKB">
        <authorList>
            <consortium name="RefSeq"/>
        </authorList>
    </citation>
    <scope>IDENTIFICATION</scope>
    <source>
        <tissue evidence="9">Young leaves</tissue>
    </source>
</reference>
<dbReference type="GO" id="GO:0046983">
    <property type="term" value="F:protein dimerization activity"/>
    <property type="evidence" value="ECO:0007669"/>
    <property type="project" value="InterPro"/>
</dbReference>
<feature type="region of interest" description="Disordered" evidence="6">
    <location>
        <begin position="1"/>
        <end position="27"/>
    </location>
</feature>
<feature type="region of interest" description="Disordered" evidence="6">
    <location>
        <begin position="65"/>
        <end position="131"/>
    </location>
</feature>
<dbReference type="Proteomes" id="UP000228380">
    <property type="component" value="Chromosome 8"/>
</dbReference>
<accession>A0A8B9AE73</accession>
<evidence type="ECO:0000256" key="1">
    <source>
        <dbReference type="ARBA" id="ARBA00004123"/>
    </source>
</evidence>
<evidence type="ECO:0000259" key="7">
    <source>
        <dbReference type="PROSITE" id="PS50888"/>
    </source>
</evidence>
<keyword evidence="8" id="KW-1185">Reference proteome</keyword>
<gene>
    <name evidence="9" type="primary">LOC103720973</name>
</gene>
<dbReference type="KEGG" id="pda:103720973"/>
<feature type="compositionally biased region" description="Basic residues" evidence="6">
    <location>
        <begin position="107"/>
        <end position="116"/>
    </location>
</feature>
<dbReference type="GO" id="GO:0005634">
    <property type="term" value="C:nucleus"/>
    <property type="evidence" value="ECO:0007669"/>
    <property type="project" value="UniProtKB-SubCell"/>
</dbReference>
<evidence type="ECO:0000256" key="4">
    <source>
        <dbReference type="ARBA" id="ARBA00023163"/>
    </source>
</evidence>
<dbReference type="GeneID" id="103720973"/>
<feature type="compositionally biased region" description="Polar residues" evidence="6">
    <location>
        <begin position="279"/>
        <end position="301"/>
    </location>
</feature>
<dbReference type="InterPro" id="IPR047265">
    <property type="entry name" value="PIF1-like_bHLH"/>
</dbReference>
<sequence length="317" mass="34133">MTNRSSSPWGFQEAGEDDDDAIPRQPSALIVSSDMDYFAEILGPLSPVGDAHFSLHATATSGVVGVGEEGESSGEFEKGSSSGTKSDAMGLEDPRSGPSQEVERKREISRKRKRNRTSQMHNQTERRRRDKITAKLKALQELIPGSHKLDTASMLDEAIAYMKSLQQQIQIMSGAALYQAPFLSPAAVQCLGAPQFPPFSSSGPYNAMSLGFGMGMSSIACSIRPPLLSSLSPLPATSLLPMPTLNSIPHYRSPLRGHYMPFASSPEFPASVVTQAARNQSSQAESFSSINQAETGRQEMQSVIADDLQIPAITQAK</sequence>
<dbReference type="InterPro" id="IPR044273">
    <property type="entry name" value="PIF3-like"/>
</dbReference>
<keyword evidence="5" id="KW-0539">Nucleus</keyword>
<reference evidence="8" key="1">
    <citation type="journal article" date="2019" name="Nat. Commun.">
        <title>Genome-wide association mapping of date palm fruit traits.</title>
        <authorList>
            <person name="Hazzouri K.M."/>
            <person name="Gros-Balthazard M."/>
            <person name="Flowers J.M."/>
            <person name="Copetti D."/>
            <person name="Lemansour A."/>
            <person name="Lebrun M."/>
            <person name="Masmoudi K."/>
            <person name="Ferrand S."/>
            <person name="Dhar M.I."/>
            <person name="Fresquez Z.A."/>
            <person name="Rosas U."/>
            <person name="Zhang J."/>
            <person name="Talag J."/>
            <person name="Lee S."/>
            <person name="Kudrna D."/>
            <person name="Powell R.F."/>
            <person name="Leitch I.J."/>
            <person name="Krueger R.R."/>
            <person name="Wing R.A."/>
            <person name="Amiri K.M.A."/>
            <person name="Purugganan M.D."/>
        </authorList>
    </citation>
    <scope>NUCLEOTIDE SEQUENCE [LARGE SCALE GENOMIC DNA]</scope>
    <source>
        <strain evidence="8">cv. Khalas</strain>
    </source>
</reference>
<dbReference type="PANTHER" id="PTHR46807">
    <property type="entry name" value="TRANSCRIPTION FACTOR PIF3"/>
    <property type="match status" value="1"/>
</dbReference>
<evidence type="ECO:0000256" key="5">
    <source>
        <dbReference type="ARBA" id="ARBA00023242"/>
    </source>
</evidence>
<comment type="similarity">
    <text evidence="2">Belongs to the bHLH protein family.</text>
</comment>
<evidence type="ECO:0000256" key="3">
    <source>
        <dbReference type="ARBA" id="ARBA00023015"/>
    </source>
</evidence>
<comment type="subcellular location">
    <subcellularLocation>
        <location evidence="1">Nucleus</location>
    </subcellularLocation>
</comment>
<dbReference type="InterPro" id="IPR011598">
    <property type="entry name" value="bHLH_dom"/>
</dbReference>
<dbReference type="PROSITE" id="PS50888">
    <property type="entry name" value="BHLH"/>
    <property type="match status" value="1"/>
</dbReference>
<evidence type="ECO:0000256" key="6">
    <source>
        <dbReference type="SAM" id="MobiDB-lite"/>
    </source>
</evidence>
<dbReference type="OrthoDB" id="690068at2759"/>
<dbReference type="GO" id="GO:0003700">
    <property type="term" value="F:DNA-binding transcription factor activity"/>
    <property type="evidence" value="ECO:0007669"/>
    <property type="project" value="InterPro"/>
</dbReference>
<keyword evidence="3" id="KW-0805">Transcription regulation</keyword>
<dbReference type="CDD" id="cd11445">
    <property type="entry name" value="bHLH_AtPIF_like"/>
    <property type="match status" value="1"/>
</dbReference>
<dbReference type="SUPFAM" id="SSF47459">
    <property type="entry name" value="HLH, helix-loop-helix DNA-binding domain"/>
    <property type="match status" value="1"/>
</dbReference>
<dbReference type="AlphaFoldDB" id="A0A8B9AE73"/>
<evidence type="ECO:0000313" key="9">
    <source>
        <dbReference type="RefSeq" id="XP_038984730.1"/>
    </source>
</evidence>
<feature type="domain" description="BHLH" evidence="7">
    <location>
        <begin position="116"/>
        <end position="165"/>
    </location>
</feature>
<protein>
    <submittedName>
        <fullName evidence="9">Transcription factor PHYTOCHROME INTERACTING FACTOR-LIKE 15-like</fullName>
    </submittedName>
</protein>
<dbReference type="RefSeq" id="XP_038984730.1">
    <property type="nucleotide sequence ID" value="XM_039128802.1"/>
</dbReference>
<evidence type="ECO:0000256" key="2">
    <source>
        <dbReference type="ARBA" id="ARBA00005510"/>
    </source>
</evidence>
<evidence type="ECO:0000313" key="8">
    <source>
        <dbReference type="Proteomes" id="UP000228380"/>
    </source>
</evidence>
<proteinExistence type="inferred from homology"/>
<feature type="region of interest" description="Disordered" evidence="6">
    <location>
        <begin position="279"/>
        <end position="303"/>
    </location>
</feature>
<dbReference type="Pfam" id="PF00010">
    <property type="entry name" value="HLH"/>
    <property type="match status" value="1"/>
</dbReference>
<dbReference type="InterPro" id="IPR036638">
    <property type="entry name" value="HLH_DNA-bd_sf"/>
</dbReference>
<keyword evidence="4" id="KW-0804">Transcription</keyword>
<dbReference type="Gene3D" id="4.10.280.10">
    <property type="entry name" value="Helix-loop-helix DNA-binding domain"/>
    <property type="match status" value="1"/>
</dbReference>